<dbReference type="PANTHER" id="PTHR43791:SF36">
    <property type="entry name" value="TRANSPORTER, PUTATIVE (AFU_ORTHOLOGUE AFUA_6G08340)-RELATED"/>
    <property type="match status" value="1"/>
</dbReference>
<dbReference type="RefSeq" id="WP_172236631.1">
    <property type="nucleotide sequence ID" value="NZ_JABFDP010000010.1"/>
</dbReference>
<evidence type="ECO:0000313" key="8">
    <source>
        <dbReference type="EMBL" id="MBR1136446.1"/>
    </source>
</evidence>
<evidence type="ECO:0000313" key="9">
    <source>
        <dbReference type="Proteomes" id="UP001314635"/>
    </source>
</evidence>
<protein>
    <submittedName>
        <fullName evidence="8">MFS transporter</fullName>
    </submittedName>
</protein>
<feature type="transmembrane region" description="Helical" evidence="6">
    <location>
        <begin position="186"/>
        <end position="206"/>
    </location>
</feature>
<dbReference type="InterPro" id="IPR036259">
    <property type="entry name" value="MFS_trans_sf"/>
</dbReference>
<keyword evidence="4 6" id="KW-1133">Transmembrane helix</keyword>
<dbReference type="PANTHER" id="PTHR43791">
    <property type="entry name" value="PERMEASE-RELATED"/>
    <property type="match status" value="1"/>
</dbReference>
<keyword evidence="9" id="KW-1185">Reference proteome</keyword>
<evidence type="ECO:0000256" key="3">
    <source>
        <dbReference type="ARBA" id="ARBA00022692"/>
    </source>
</evidence>
<dbReference type="Proteomes" id="UP001314635">
    <property type="component" value="Unassembled WGS sequence"/>
</dbReference>
<sequence length="445" mass="48481">MSHELEVRTIAKITARLVPFLVICYFVAYLDRVNVGFAALTMNQDLGLSQTAFGFGAGIFFVAYFIFEVPSNLLLERFGARRWIARIMLSWGVLSGLMACLPWISRVTGLGHETTFYVLRVLLGAAEAGFFPGIIFYLTLWFPAEYRARIVGYFMAAIPLSTVIGAPVSGVLLYLHGGFGLAGWQWLFLIEAIPAVILAVVVFFYLTDRPEDAGWLARDEQEWLSRRLLVERRQREASRTYTVSEVLFDRRVISLSLIYFGAVATNYGLSFFLPQIVKAFGLNTFLTTLVSAAPYLVGVIGMVWWGRRSDRAAERTYHAAIPLLVASGGLVLAVLVADPSLKMVAFCIAGFGIFACLPVFWTLPTAFLSGAAAAAGIAVVNSIGNLAGFAGPFAMGWLRDQTGSYTDGLLLLAGLGIVAMGIVLGIGHDTALERAPSGEHAAMRE</sequence>
<gene>
    <name evidence="8" type="ORF">JQ619_11760</name>
</gene>
<dbReference type="CDD" id="cd17319">
    <property type="entry name" value="MFS_ExuT_GudP_like"/>
    <property type="match status" value="1"/>
</dbReference>
<dbReference type="InterPro" id="IPR011701">
    <property type="entry name" value="MFS"/>
</dbReference>
<proteinExistence type="predicted"/>
<feature type="transmembrane region" description="Helical" evidence="6">
    <location>
        <begin position="117"/>
        <end position="138"/>
    </location>
</feature>
<evidence type="ECO:0000256" key="1">
    <source>
        <dbReference type="ARBA" id="ARBA00004141"/>
    </source>
</evidence>
<evidence type="ECO:0000259" key="7">
    <source>
        <dbReference type="PROSITE" id="PS50850"/>
    </source>
</evidence>
<comment type="subcellular location">
    <subcellularLocation>
        <location evidence="1">Membrane</location>
        <topology evidence="1">Multi-pass membrane protein</topology>
    </subcellularLocation>
</comment>
<dbReference type="SUPFAM" id="SSF103473">
    <property type="entry name" value="MFS general substrate transporter"/>
    <property type="match status" value="1"/>
</dbReference>
<evidence type="ECO:0000256" key="5">
    <source>
        <dbReference type="ARBA" id="ARBA00023136"/>
    </source>
</evidence>
<keyword evidence="2" id="KW-0813">Transport</keyword>
<name>A0ABS5G563_9BRAD</name>
<feature type="transmembrane region" description="Helical" evidence="6">
    <location>
        <begin position="252"/>
        <end position="273"/>
    </location>
</feature>
<feature type="transmembrane region" description="Helical" evidence="6">
    <location>
        <begin position="343"/>
        <end position="363"/>
    </location>
</feature>
<comment type="caution">
    <text evidence="8">The sequence shown here is derived from an EMBL/GenBank/DDBJ whole genome shotgun (WGS) entry which is preliminary data.</text>
</comment>
<dbReference type="PROSITE" id="PS50850">
    <property type="entry name" value="MFS"/>
    <property type="match status" value="1"/>
</dbReference>
<keyword evidence="5 6" id="KW-0472">Membrane</keyword>
<feature type="transmembrane region" description="Helical" evidence="6">
    <location>
        <begin position="87"/>
        <end position="105"/>
    </location>
</feature>
<dbReference type="Pfam" id="PF07690">
    <property type="entry name" value="MFS_1"/>
    <property type="match status" value="1"/>
</dbReference>
<keyword evidence="3 6" id="KW-0812">Transmembrane</keyword>
<feature type="domain" description="Major facilitator superfamily (MFS) profile" evidence="7">
    <location>
        <begin position="17"/>
        <end position="431"/>
    </location>
</feature>
<feature type="transmembrane region" description="Helical" evidence="6">
    <location>
        <begin position="9"/>
        <end position="28"/>
    </location>
</feature>
<evidence type="ECO:0000256" key="6">
    <source>
        <dbReference type="SAM" id="Phobius"/>
    </source>
</evidence>
<dbReference type="EMBL" id="JAFCLK010000009">
    <property type="protein sequence ID" value="MBR1136446.1"/>
    <property type="molecule type" value="Genomic_DNA"/>
</dbReference>
<evidence type="ECO:0000256" key="4">
    <source>
        <dbReference type="ARBA" id="ARBA00022989"/>
    </source>
</evidence>
<feature type="transmembrane region" description="Helical" evidence="6">
    <location>
        <begin position="285"/>
        <end position="305"/>
    </location>
</feature>
<feature type="transmembrane region" description="Helical" evidence="6">
    <location>
        <begin position="370"/>
        <end position="389"/>
    </location>
</feature>
<organism evidence="8 9">
    <name type="scientific">Bradyrhizobium denitrificans</name>
    <dbReference type="NCBI Taxonomy" id="2734912"/>
    <lineage>
        <taxon>Bacteria</taxon>
        <taxon>Pseudomonadati</taxon>
        <taxon>Pseudomonadota</taxon>
        <taxon>Alphaproteobacteria</taxon>
        <taxon>Hyphomicrobiales</taxon>
        <taxon>Nitrobacteraceae</taxon>
        <taxon>Bradyrhizobium</taxon>
    </lineage>
</organism>
<dbReference type="Gene3D" id="1.20.1250.20">
    <property type="entry name" value="MFS general substrate transporter like domains"/>
    <property type="match status" value="2"/>
</dbReference>
<feature type="transmembrane region" description="Helical" evidence="6">
    <location>
        <begin position="150"/>
        <end position="174"/>
    </location>
</feature>
<feature type="transmembrane region" description="Helical" evidence="6">
    <location>
        <begin position="317"/>
        <end position="337"/>
    </location>
</feature>
<evidence type="ECO:0000256" key="2">
    <source>
        <dbReference type="ARBA" id="ARBA00022448"/>
    </source>
</evidence>
<feature type="transmembrane region" description="Helical" evidence="6">
    <location>
        <begin position="48"/>
        <end position="67"/>
    </location>
</feature>
<reference evidence="9" key="1">
    <citation type="journal article" date="2021" name="ISME J.">
        <title>Evolutionary origin and ecological implication of a unique nif island in free-living Bradyrhizobium lineages.</title>
        <authorList>
            <person name="Tao J."/>
        </authorList>
    </citation>
    <scope>NUCLEOTIDE SEQUENCE [LARGE SCALE GENOMIC DNA]</scope>
    <source>
        <strain evidence="9">SZCCT0094</strain>
    </source>
</reference>
<dbReference type="InterPro" id="IPR020846">
    <property type="entry name" value="MFS_dom"/>
</dbReference>
<accession>A0ABS5G563</accession>
<feature type="transmembrane region" description="Helical" evidence="6">
    <location>
        <begin position="409"/>
        <end position="427"/>
    </location>
</feature>